<evidence type="ECO:0000313" key="1">
    <source>
        <dbReference type="EMBL" id="MFC3115162.1"/>
    </source>
</evidence>
<reference evidence="2" key="1">
    <citation type="journal article" date="2019" name="Int. J. Syst. Evol. Microbiol.">
        <title>The Global Catalogue of Microorganisms (GCM) 10K type strain sequencing project: providing services to taxonomists for standard genome sequencing and annotation.</title>
        <authorList>
            <consortium name="The Broad Institute Genomics Platform"/>
            <consortium name="The Broad Institute Genome Sequencing Center for Infectious Disease"/>
            <person name="Wu L."/>
            <person name="Ma J."/>
        </authorList>
    </citation>
    <scope>NUCLEOTIDE SEQUENCE [LARGE SCALE GENOMIC DNA]</scope>
    <source>
        <strain evidence="2">KCTC 52237</strain>
    </source>
</reference>
<accession>A0ABV7FGA4</accession>
<comment type="caution">
    <text evidence="1">The sequence shown here is derived from an EMBL/GenBank/DDBJ whole genome shotgun (WGS) entry which is preliminary data.</text>
</comment>
<dbReference type="RefSeq" id="WP_378117205.1">
    <property type="nucleotide sequence ID" value="NZ_JBHRTF010000003.1"/>
</dbReference>
<proteinExistence type="predicted"/>
<keyword evidence="2" id="KW-1185">Reference proteome</keyword>
<evidence type="ECO:0000313" key="2">
    <source>
        <dbReference type="Proteomes" id="UP001595555"/>
    </source>
</evidence>
<organism evidence="1 2">
    <name type="scientific">Cellvibrio fontiphilus</name>
    <dbReference type="NCBI Taxonomy" id="1815559"/>
    <lineage>
        <taxon>Bacteria</taxon>
        <taxon>Pseudomonadati</taxon>
        <taxon>Pseudomonadota</taxon>
        <taxon>Gammaproteobacteria</taxon>
        <taxon>Cellvibrionales</taxon>
        <taxon>Cellvibrionaceae</taxon>
        <taxon>Cellvibrio</taxon>
    </lineage>
</organism>
<sequence>MRFSKSLAVAISIFLVLLLSACGGSSDLPKPSMTLEYEGLHGRIIARLYRDEQTLLAATDKGLYRKQQGTAWQLAGLEERDILDVAVIASGHYIATTELEYEDAFEYRLFETLNAGQSWQEINHNFGGDEGPEAIYGLHYDADNRALYATGIESLAASYDEGRSWVLLEGLWHAFGQRKTIVKRNPATNEIWFGGQNAFEQLVLRVYSLDTGEVRGYSDLLPNPSVIYGIQFDPARPDWVLVSGEGGVLASEDRGANWTTLIGDVDYRFYFDVATDPQNSNRLYTGGWDKNWDSPQLLVFEVSEDGGATWKQHSYSDPTFFGGVRSMISVVEKGKTRVYLGLYRGGVMKVTIL</sequence>
<dbReference type="EMBL" id="JBHRTF010000003">
    <property type="protein sequence ID" value="MFC3115162.1"/>
    <property type="molecule type" value="Genomic_DNA"/>
</dbReference>
<dbReference type="Gene3D" id="2.130.10.10">
    <property type="entry name" value="YVTN repeat-like/Quinoprotein amine dehydrogenase"/>
    <property type="match status" value="2"/>
</dbReference>
<dbReference type="SUPFAM" id="SSF110296">
    <property type="entry name" value="Oligoxyloglucan reducing end-specific cellobiohydrolase"/>
    <property type="match status" value="1"/>
</dbReference>
<dbReference type="InterPro" id="IPR015943">
    <property type="entry name" value="WD40/YVTN_repeat-like_dom_sf"/>
</dbReference>
<dbReference type="PROSITE" id="PS51257">
    <property type="entry name" value="PROKAR_LIPOPROTEIN"/>
    <property type="match status" value="1"/>
</dbReference>
<name>A0ABV7FGA4_9GAMM</name>
<gene>
    <name evidence="1" type="ORF">ACFODX_06305</name>
</gene>
<protein>
    <submittedName>
        <fullName evidence="1">WD40/YVTN/BNR-like repeat-containing protein</fullName>
    </submittedName>
</protein>
<dbReference type="Proteomes" id="UP001595555">
    <property type="component" value="Unassembled WGS sequence"/>
</dbReference>